<feature type="transmembrane region" description="Helical" evidence="1">
    <location>
        <begin position="131"/>
        <end position="152"/>
    </location>
</feature>
<dbReference type="GeneID" id="65280348"/>
<organism evidence="2 3">
    <name type="scientific">Acidithiobacillus ferrooxidans (strain ATCC 23270 / DSM 14882 / CIP 104768 / NCIMB 8455)</name>
    <name type="common">Ferrobacillus ferrooxidans (strain ATCC 23270)</name>
    <dbReference type="NCBI Taxonomy" id="243159"/>
    <lineage>
        <taxon>Bacteria</taxon>
        <taxon>Pseudomonadati</taxon>
        <taxon>Pseudomonadota</taxon>
        <taxon>Acidithiobacillia</taxon>
        <taxon>Acidithiobacillales</taxon>
        <taxon>Acidithiobacillaceae</taxon>
        <taxon>Acidithiobacillus</taxon>
    </lineage>
</organism>
<dbReference type="Proteomes" id="UP000001362">
    <property type="component" value="Chromosome"/>
</dbReference>
<keyword evidence="1" id="KW-0812">Transmembrane</keyword>
<protein>
    <submittedName>
        <fullName evidence="2">Uncharacterized protein</fullName>
    </submittedName>
</protein>
<feature type="transmembrane region" description="Helical" evidence="1">
    <location>
        <begin position="53"/>
        <end position="74"/>
    </location>
</feature>
<proteinExistence type="predicted"/>
<keyword evidence="3" id="KW-1185">Reference proteome</keyword>
<accession>B7J7Z6</accession>
<evidence type="ECO:0000313" key="3">
    <source>
        <dbReference type="Proteomes" id="UP000001362"/>
    </source>
</evidence>
<keyword evidence="1" id="KW-0472">Membrane</keyword>
<keyword evidence="1" id="KW-1133">Transmembrane helix</keyword>
<dbReference type="EMBL" id="CP001219">
    <property type="protein sequence ID" value="ACK77908.1"/>
    <property type="molecule type" value="Genomic_DNA"/>
</dbReference>
<feature type="transmembrane region" description="Helical" evidence="1">
    <location>
        <begin position="21"/>
        <end position="41"/>
    </location>
</feature>
<dbReference type="HOGENOM" id="CLU_1192713_0_0_6"/>
<name>B7J7Z6_ACIF2</name>
<dbReference type="PaxDb" id="243159-AFE_1048"/>
<dbReference type="RefSeq" id="WP_012606758.1">
    <property type="nucleotide sequence ID" value="NC_011761.1"/>
</dbReference>
<reference evidence="2 3" key="1">
    <citation type="journal article" date="2008" name="BMC Genomics">
        <title>Acidithiobacillus ferrooxidans metabolism: from genome sequence to industrial applications.</title>
        <authorList>
            <person name="Valdes J."/>
            <person name="Pedroso I."/>
            <person name="Quatrini R."/>
            <person name="Dodson R.J."/>
            <person name="Tettelin H."/>
            <person name="Blake R.II."/>
            <person name="Eisen J.A."/>
            <person name="Holmes D.S."/>
        </authorList>
    </citation>
    <scope>NUCLEOTIDE SEQUENCE [LARGE SCALE GENOMIC DNA]</scope>
    <source>
        <strain evidence="3">ATCC 23270 / DSM 14882 / CIP 104768 / NCIMB 8455</strain>
    </source>
</reference>
<evidence type="ECO:0000256" key="1">
    <source>
        <dbReference type="SAM" id="Phobius"/>
    </source>
</evidence>
<evidence type="ECO:0000313" key="2">
    <source>
        <dbReference type="EMBL" id="ACK77908.1"/>
    </source>
</evidence>
<dbReference type="STRING" id="243159.AFE_1048"/>
<dbReference type="AlphaFoldDB" id="B7J7Z6"/>
<feature type="transmembrane region" description="Helical" evidence="1">
    <location>
        <begin position="186"/>
        <end position="206"/>
    </location>
</feature>
<gene>
    <name evidence="2" type="ordered locus">AFE_1048</name>
</gene>
<dbReference type="KEGG" id="afr:AFE_1048"/>
<sequence>MGTFESARDSATVGGQFRAHPVLYVRMFITIFVVCQGVFFGLNGFSYVWLETWLAFAIGIAITASYISVAADMASRAERYQRDQGRNQNLKHVEQVNGFGEFDAVEIETTKAEVMTDSEFVFGRIKDVARFIVWALVRLALFMAFVLGLIIAHDVGWNLIKFHQQFATASWNNLPMAKEIYKDQGFFLMAFGFFLMVDVAGVRGFGKEQHEIFMRFVGKRLARKRQTKARAD</sequence>